<reference evidence="2" key="1">
    <citation type="submission" date="2023-09" db="EMBL/GenBank/DDBJ databases">
        <title>Undibacterium sp. 20NA77.5 isolated from freshwater.</title>
        <authorList>
            <person name="Le V."/>
            <person name="Ko S.-R."/>
            <person name="Ahn C.-Y."/>
            <person name="Oh H.-M."/>
        </authorList>
    </citation>
    <scope>NUCLEOTIDE SEQUENCE</scope>
    <source>
        <strain evidence="2">20NA77.5</strain>
    </source>
</reference>
<dbReference type="EMBL" id="CP133720">
    <property type="protein sequence ID" value="WMW80745.1"/>
    <property type="molecule type" value="Genomic_DNA"/>
</dbReference>
<gene>
    <name evidence="2" type="ORF">RF679_00355</name>
</gene>
<dbReference type="SUPFAM" id="SSF81442">
    <property type="entry name" value="Cytochrome c oxidase subunit I-like"/>
    <property type="match status" value="1"/>
</dbReference>
<keyword evidence="1" id="KW-0472">Membrane</keyword>
<dbReference type="Proteomes" id="UP001181355">
    <property type="component" value="Chromosome"/>
</dbReference>
<evidence type="ECO:0008006" key="4">
    <source>
        <dbReference type="Google" id="ProtNLM"/>
    </source>
</evidence>
<feature type="transmembrane region" description="Helical" evidence="1">
    <location>
        <begin position="99"/>
        <end position="119"/>
    </location>
</feature>
<accession>A0ABY9RJA5</accession>
<dbReference type="Gene3D" id="1.20.210.10">
    <property type="entry name" value="Cytochrome c oxidase-like, subunit I domain"/>
    <property type="match status" value="1"/>
</dbReference>
<name>A0ABY9RJA5_9BURK</name>
<dbReference type="InterPro" id="IPR036927">
    <property type="entry name" value="Cyt_c_oxase-like_su1_sf"/>
</dbReference>
<keyword evidence="3" id="KW-1185">Reference proteome</keyword>
<dbReference type="RefSeq" id="WP_309482236.1">
    <property type="nucleotide sequence ID" value="NZ_CP133720.1"/>
</dbReference>
<feature type="transmembrane region" description="Helical" evidence="1">
    <location>
        <begin position="69"/>
        <end position="87"/>
    </location>
</feature>
<protein>
    <recommendedName>
        <fullName evidence="4">TonB-dependent receptor</fullName>
    </recommendedName>
</protein>
<keyword evidence="1" id="KW-0812">Transmembrane</keyword>
<proteinExistence type="predicted"/>
<keyword evidence="1" id="KW-1133">Transmembrane helix</keyword>
<evidence type="ECO:0000256" key="1">
    <source>
        <dbReference type="SAM" id="Phobius"/>
    </source>
</evidence>
<feature type="transmembrane region" description="Helical" evidence="1">
    <location>
        <begin position="36"/>
        <end position="57"/>
    </location>
</feature>
<evidence type="ECO:0000313" key="2">
    <source>
        <dbReference type="EMBL" id="WMW80745.1"/>
    </source>
</evidence>
<sequence>MDRKFLVAALLYAVAGMCYGIYMAASKDHSLHPAHAHILLLGFVTSFIYGVIHKLWLGVTAGKLATVQFALHNVGTVVMGVALTLLLAQKLPEETLGPILGLSSVLVLISAVLMLVMCLKSAKSST</sequence>
<evidence type="ECO:0000313" key="3">
    <source>
        <dbReference type="Proteomes" id="UP001181355"/>
    </source>
</evidence>
<organism evidence="2 3">
    <name type="scientific">Undibacterium cyanobacteriorum</name>
    <dbReference type="NCBI Taxonomy" id="3073561"/>
    <lineage>
        <taxon>Bacteria</taxon>
        <taxon>Pseudomonadati</taxon>
        <taxon>Pseudomonadota</taxon>
        <taxon>Betaproteobacteria</taxon>
        <taxon>Burkholderiales</taxon>
        <taxon>Oxalobacteraceae</taxon>
        <taxon>Undibacterium</taxon>
    </lineage>
</organism>